<keyword evidence="3" id="KW-1185">Reference proteome</keyword>
<dbReference type="EMBL" id="FUZZ01000008">
    <property type="protein sequence ID" value="SKD10523.1"/>
    <property type="molecule type" value="Genomic_DNA"/>
</dbReference>
<dbReference type="AlphaFoldDB" id="A0A1T5PCY4"/>
<evidence type="ECO:0000313" key="3">
    <source>
        <dbReference type="Proteomes" id="UP000190166"/>
    </source>
</evidence>
<organism evidence="2 3">
    <name type="scientific">Chitinophaga ginsengisegetis</name>
    <dbReference type="NCBI Taxonomy" id="393003"/>
    <lineage>
        <taxon>Bacteria</taxon>
        <taxon>Pseudomonadati</taxon>
        <taxon>Bacteroidota</taxon>
        <taxon>Chitinophagia</taxon>
        <taxon>Chitinophagales</taxon>
        <taxon>Chitinophagaceae</taxon>
        <taxon>Chitinophaga</taxon>
    </lineage>
</organism>
<dbReference type="Proteomes" id="UP000190166">
    <property type="component" value="Unassembled WGS sequence"/>
</dbReference>
<keyword evidence="1" id="KW-1133">Transmembrane helix</keyword>
<feature type="transmembrane region" description="Helical" evidence="1">
    <location>
        <begin position="79"/>
        <end position="102"/>
    </location>
</feature>
<dbReference type="RefSeq" id="WP_079473687.1">
    <property type="nucleotide sequence ID" value="NZ_FUZZ01000008.1"/>
</dbReference>
<name>A0A1T5PCY4_9BACT</name>
<keyword evidence="1" id="KW-0472">Membrane</keyword>
<protein>
    <submittedName>
        <fullName evidence="2">Uncharacterized protein</fullName>
    </submittedName>
</protein>
<evidence type="ECO:0000313" key="2">
    <source>
        <dbReference type="EMBL" id="SKD10523.1"/>
    </source>
</evidence>
<accession>A0A1T5PCY4</accession>
<dbReference type="STRING" id="393003.SAMN05660461_6443"/>
<proteinExistence type="predicted"/>
<feature type="transmembrane region" description="Helical" evidence="1">
    <location>
        <begin position="114"/>
        <end position="132"/>
    </location>
</feature>
<sequence length="142" mass="15531">MSNTNDESIQRMLEEKGERAGEQALYNDPRFSVDVKLYQLLFDELKKLPEADPPPDFARNVTAALAASGKKVKAGREELVIVVSLSVIGVLLAVGMIGWIGVDTIPLASVASPGMLFISVFVLTCFLIMQSLESKLLKKKYS</sequence>
<keyword evidence="1" id="KW-0812">Transmembrane</keyword>
<gene>
    <name evidence="2" type="ORF">SAMN05660461_6443</name>
</gene>
<evidence type="ECO:0000256" key="1">
    <source>
        <dbReference type="SAM" id="Phobius"/>
    </source>
</evidence>
<reference evidence="2 3" key="1">
    <citation type="submission" date="2017-02" db="EMBL/GenBank/DDBJ databases">
        <authorList>
            <person name="Peterson S.W."/>
        </authorList>
    </citation>
    <scope>NUCLEOTIDE SEQUENCE [LARGE SCALE GENOMIC DNA]</scope>
    <source>
        <strain evidence="2 3">DSM 18108</strain>
    </source>
</reference>